<feature type="active site" description="Nucleophile" evidence="3">
    <location>
        <position position="114"/>
    </location>
</feature>
<sequence length="398" mass="45052">MRRNFLPILGLLSLFVLGSCSADRDPKIASLKHAVEVADSQLLDAAAELDTTNCFPRSLMPKFRAVDAKDWTSGFFPGSLWQCYRFTGDEKLLAEARKYTDRLEGIQYYKGTHDLGFMVFCSFGQQMETLHDQHSEEVIVEAAKSLISRCDPRIGLIRSWDFGEWNYPVIIDNMMNLEMLFWASKHTGDPVYRDVAVRHADITMKNHFRDDASSFHVVSYNDDGTVESRGTFQGYSDSSAWARGQAWGLYGYTMCYRETGDEKYLKHAERIADFIMRHPNTPADRIPYWDYNAPNIPDAPRDASAAAVISSALFELSTLVPEGEGKKYFDYAETLLMNLSSDAYLAGKGTNGGFILMHSVGHLPADSEIDTPLNYADYYYLEAIGRYLSLRGLDPRRI</sequence>
<feature type="binding site" evidence="4">
    <location>
        <position position="247"/>
    </location>
    <ligand>
        <name>substrate</name>
    </ligand>
</feature>
<dbReference type="RefSeq" id="WP_010260994.1">
    <property type="nucleotide sequence ID" value="NZ_CAEG01000007.1"/>
</dbReference>
<feature type="binding site" evidence="4">
    <location>
        <position position="243"/>
    </location>
    <ligand>
        <name>substrate</name>
    </ligand>
</feature>
<keyword evidence="7" id="KW-1185">Reference proteome</keyword>
<dbReference type="InterPro" id="IPR012341">
    <property type="entry name" value="6hp_glycosidase-like_sf"/>
</dbReference>
<protein>
    <recommendedName>
        <fullName evidence="8">Glycosyl Hydrolase Family 88</fullName>
    </recommendedName>
</protein>
<reference evidence="6 7" key="1">
    <citation type="submission" date="2016-10" db="EMBL/GenBank/DDBJ databases">
        <authorList>
            <person name="de Groot N.N."/>
        </authorList>
    </citation>
    <scope>NUCLEOTIDE SEQUENCE [LARGE SCALE GENOMIC DNA]</scope>
    <source>
        <strain evidence="6 7">DSM 25383</strain>
    </source>
</reference>
<feature type="binding site" evidence="4">
    <location>
        <position position="231"/>
    </location>
    <ligand>
        <name>substrate</name>
    </ligand>
</feature>
<dbReference type="PANTHER" id="PTHR36845:SF1">
    <property type="entry name" value="HYDROLASE, PUTATIVE (AFU_ORTHOLOGUE AFUA_7G05090)-RELATED"/>
    <property type="match status" value="1"/>
</dbReference>
<dbReference type="InterPro" id="IPR052369">
    <property type="entry name" value="UG_Glycosaminoglycan_Hydrolase"/>
</dbReference>
<keyword evidence="1" id="KW-0378">Hydrolase</keyword>
<proteinExistence type="inferred from homology"/>
<dbReference type="PANTHER" id="PTHR36845">
    <property type="entry name" value="HYDROLASE, PUTATIVE (AFU_ORTHOLOGUE AFUA_7G05090)-RELATED"/>
    <property type="match status" value="1"/>
</dbReference>
<evidence type="ECO:0000256" key="3">
    <source>
        <dbReference type="PIRSR" id="PIRSR610905-1"/>
    </source>
</evidence>
<dbReference type="GO" id="GO:0000272">
    <property type="term" value="P:polysaccharide catabolic process"/>
    <property type="evidence" value="ECO:0007669"/>
    <property type="project" value="TreeGrafter"/>
</dbReference>
<evidence type="ECO:0000256" key="5">
    <source>
        <dbReference type="SAM" id="SignalP"/>
    </source>
</evidence>
<comment type="similarity">
    <text evidence="2">Belongs to the glycosyl hydrolase 88 family.</text>
</comment>
<dbReference type="EMBL" id="FNRI01000011">
    <property type="protein sequence ID" value="SEA97623.1"/>
    <property type="molecule type" value="Genomic_DNA"/>
</dbReference>
<evidence type="ECO:0000313" key="7">
    <source>
        <dbReference type="Proteomes" id="UP000183253"/>
    </source>
</evidence>
<evidence type="ECO:0000313" key="6">
    <source>
        <dbReference type="EMBL" id="SEA97623.1"/>
    </source>
</evidence>
<dbReference type="AlphaFoldDB" id="A0A1H4FJT6"/>
<name>A0A1H4FJT6_9BACT</name>
<organism evidence="6 7">
    <name type="scientific">Alistipes timonensis JC136</name>
    <dbReference type="NCBI Taxonomy" id="1033731"/>
    <lineage>
        <taxon>Bacteria</taxon>
        <taxon>Pseudomonadati</taxon>
        <taxon>Bacteroidota</taxon>
        <taxon>Bacteroidia</taxon>
        <taxon>Bacteroidales</taxon>
        <taxon>Rikenellaceae</taxon>
        <taxon>Alistipes</taxon>
    </lineage>
</organism>
<feature type="chain" id="PRO_5010274518" description="Glycosyl Hydrolase Family 88" evidence="5">
    <location>
        <begin position="23"/>
        <end position="398"/>
    </location>
</feature>
<feature type="signal peptide" evidence="5">
    <location>
        <begin position="1"/>
        <end position="22"/>
    </location>
</feature>
<dbReference type="GO" id="GO:0052757">
    <property type="term" value="F:chondroitin hydrolase activity"/>
    <property type="evidence" value="ECO:0007669"/>
    <property type="project" value="TreeGrafter"/>
</dbReference>
<evidence type="ECO:0000256" key="1">
    <source>
        <dbReference type="ARBA" id="ARBA00022801"/>
    </source>
</evidence>
<evidence type="ECO:0000256" key="2">
    <source>
        <dbReference type="ARBA" id="ARBA00038358"/>
    </source>
</evidence>
<dbReference type="Gene3D" id="1.50.10.10">
    <property type="match status" value="1"/>
</dbReference>
<gene>
    <name evidence="6" type="ORF">SAMN05444145_1116</name>
</gene>
<dbReference type="Pfam" id="PF07470">
    <property type="entry name" value="Glyco_hydro_88"/>
    <property type="match status" value="1"/>
</dbReference>
<keyword evidence="5" id="KW-0732">Signal</keyword>
<dbReference type="Proteomes" id="UP000183253">
    <property type="component" value="Unassembled WGS sequence"/>
</dbReference>
<accession>A0A1H4FJT6</accession>
<evidence type="ECO:0008006" key="8">
    <source>
        <dbReference type="Google" id="ProtNLM"/>
    </source>
</evidence>
<evidence type="ECO:0000256" key="4">
    <source>
        <dbReference type="PIRSR" id="PIRSR610905-2"/>
    </source>
</evidence>
<feature type="active site" description="Proton donor" evidence="3">
    <location>
        <position position="172"/>
    </location>
</feature>
<dbReference type="PROSITE" id="PS51257">
    <property type="entry name" value="PROKAR_LIPOPROTEIN"/>
    <property type="match status" value="1"/>
</dbReference>
<feature type="binding site" evidence="4">
    <location>
        <position position="114"/>
    </location>
    <ligand>
        <name>substrate</name>
    </ligand>
</feature>
<dbReference type="STRING" id="1033731.SAMN05444145_1116"/>
<feature type="binding site" evidence="4">
    <location>
        <position position="172"/>
    </location>
    <ligand>
        <name>substrate</name>
    </ligand>
</feature>
<dbReference type="OrthoDB" id="428577at2"/>
<dbReference type="InterPro" id="IPR008928">
    <property type="entry name" value="6-hairpin_glycosidase_sf"/>
</dbReference>
<dbReference type="SUPFAM" id="SSF48208">
    <property type="entry name" value="Six-hairpin glycosidases"/>
    <property type="match status" value="1"/>
</dbReference>
<dbReference type="InterPro" id="IPR010905">
    <property type="entry name" value="Glyco_hydro_88"/>
</dbReference>